<accession>A0A9P3HH04</accession>
<evidence type="ECO:0000313" key="1">
    <source>
        <dbReference type="EMBL" id="GJJ76248.1"/>
    </source>
</evidence>
<keyword evidence="2" id="KW-1185">Reference proteome</keyword>
<evidence type="ECO:0000313" key="2">
    <source>
        <dbReference type="Proteomes" id="UP000827284"/>
    </source>
</evidence>
<dbReference type="InterPro" id="IPR016181">
    <property type="entry name" value="Acyl_CoA_acyltransferase"/>
</dbReference>
<dbReference type="Proteomes" id="UP000827284">
    <property type="component" value="Unassembled WGS sequence"/>
</dbReference>
<dbReference type="EMBL" id="BQFW01000012">
    <property type="protein sequence ID" value="GJJ76248.1"/>
    <property type="molecule type" value="Genomic_DNA"/>
</dbReference>
<gene>
    <name evidence="1" type="ORF">EMPS_08607</name>
</gene>
<dbReference type="Gene3D" id="3.40.630.30">
    <property type="match status" value="1"/>
</dbReference>
<proteinExistence type="predicted"/>
<dbReference type="OrthoDB" id="2321175at2759"/>
<dbReference type="SUPFAM" id="SSF55729">
    <property type="entry name" value="Acyl-CoA N-acyltransferases (Nat)"/>
    <property type="match status" value="1"/>
</dbReference>
<comment type="caution">
    <text evidence="1">The sequence shown here is derived from an EMBL/GenBank/DDBJ whole genome shotgun (WGS) entry which is preliminary data.</text>
</comment>
<sequence>MRPDRIDLGDGLLLRWSTKNDEANVASLMADIFMWETPTPVEDELPGRNEFVRALVHRCFRDDCRVTTAFDFALVEDTKAPKDQNPIVAGMTLQQLPGYFGKVNLSYGISEIVATHPDYRSKGLIRHLYLNLLHPASDLRGDVVQFVAGIPHFYRQFGYEYAIGVPEVRKVNDLAMIPPQPEQETIEKGGVGEPFTLRNPTLDDLPYLMKMSTPAKMLNHSELGLLYDEAYWQFWLHDALVNATYPTDINRDHWIIVDGKTGKDCGAVTAFGHGKPRMTLGMFVLEEGYNYRDAMYPVLRQMIANGNGPTVWELKQTTNESALGSSDKKRIKALCIALDPEHPINKLLESSTTLIANNFKMYTRIRSYAKFILKVASVLEDRLAKSCLADITVIWHFDFFRRIEGSTGKGLEIVFESGKIVSASDNWVPLSPHEKMMAARERIAKAKEEQRPDIKPLVYEAQFAPLTFTRLLVGDLTMDQMMSMYVECSVKEGGDHAKMMLDILFPKQQFHFDIYPW</sequence>
<dbReference type="AlphaFoldDB" id="A0A9P3HH04"/>
<name>A0A9P3HH04_9FUNG</name>
<protein>
    <submittedName>
        <fullName evidence="1">Uncharacterized protein</fullName>
    </submittedName>
</protein>
<reference evidence="1" key="2">
    <citation type="journal article" date="2022" name="Microbiol. Resour. Announc.">
        <title>Whole-Genome Sequence of Entomortierella parvispora E1425, a Mucoromycotan Fungus Associated with Burkholderiaceae-Related Endosymbiotic Bacteria.</title>
        <authorList>
            <person name="Herlambang A."/>
            <person name="Guo Y."/>
            <person name="Takashima Y."/>
            <person name="Narisawa K."/>
            <person name="Ohta H."/>
            <person name="Nishizawa T."/>
        </authorList>
    </citation>
    <scope>NUCLEOTIDE SEQUENCE</scope>
    <source>
        <strain evidence="1">E1425</strain>
    </source>
</reference>
<reference evidence="1" key="1">
    <citation type="submission" date="2021-11" db="EMBL/GenBank/DDBJ databases">
        <authorList>
            <person name="Herlambang A."/>
            <person name="Guo Y."/>
            <person name="Takashima Y."/>
            <person name="Nishizawa T."/>
        </authorList>
    </citation>
    <scope>NUCLEOTIDE SEQUENCE</scope>
    <source>
        <strain evidence="1">E1425</strain>
    </source>
</reference>
<dbReference type="Pfam" id="PF13527">
    <property type="entry name" value="Acetyltransf_9"/>
    <property type="match status" value="1"/>
</dbReference>
<organism evidence="1 2">
    <name type="scientific">Entomortierella parvispora</name>
    <dbReference type="NCBI Taxonomy" id="205924"/>
    <lineage>
        <taxon>Eukaryota</taxon>
        <taxon>Fungi</taxon>
        <taxon>Fungi incertae sedis</taxon>
        <taxon>Mucoromycota</taxon>
        <taxon>Mortierellomycotina</taxon>
        <taxon>Mortierellomycetes</taxon>
        <taxon>Mortierellales</taxon>
        <taxon>Mortierellaceae</taxon>
        <taxon>Entomortierella</taxon>
    </lineage>
</organism>